<keyword evidence="5" id="KW-0349">Heme</keyword>
<evidence type="ECO:0000256" key="5">
    <source>
        <dbReference type="ARBA" id="ARBA00022617"/>
    </source>
</evidence>
<evidence type="ECO:0000313" key="15">
    <source>
        <dbReference type="EMBL" id="EPS62169.1"/>
    </source>
</evidence>
<dbReference type="OrthoDB" id="2113341at2759"/>
<dbReference type="AlphaFoldDB" id="S8C5Z7"/>
<feature type="active site" description="Proton acceptor" evidence="9">
    <location>
        <position position="42"/>
    </location>
</feature>
<evidence type="ECO:0000256" key="12">
    <source>
        <dbReference type="PIRSR" id="PIRSR600823-5"/>
    </source>
</evidence>
<feature type="binding site" evidence="10">
    <location>
        <position position="43"/>
    </location>
    <ligand>
        <name>Ca(2+)</name>
        <dbReference type="ChEBI" id="CHEBI:29108"/>
        <label>1</label>
    </ligand>
</feature>
<dbReference type="Gene3D" id="1.10.520.10">
    <property type="match status" value="1"/>
</dbReference>
<gene>
    <name evidence="15" type="ORF">M569_12625</name>
</gene>
<keyword evidence="10" id="KW-0106">Calcium</keyword>
<evidence type="ECO:0000313" key="16">
    <source>
        <dbReference type="Proteomes" id="UP000015453"/>
    </source>
</evidence>
<keyword evidence="12" id="KW-1015">Disulfide bond</keyword>
<dbReference type="InterPro" id="IPR010255">
    <property type="entry name" value="Haem_peroxidase_sf"/>
</dbReference>
<comment type="catalytic activity">
    <reaction evidence="1">
        <text>2 a phenolic donor + H2O2 = 2 a phenolic radical donor + 2 H2O</text>
        <dbReference type="Rhea" id="RHEA:56136"/>
        <dbReference type="ChEBI" id="CHEBI:15377"/>
        <dbReference type="ChEBI" id="CHEBI:16240"/>
        <dbReference type="ChEBI" id="CHEBI:139520"/>
        <dbReference type="ChEBI" id="CHEBI:139521"/>
        <dbReference type="EC" id="1.11.1.7"/>
    </reaction>
</comment>
<evidence type="ECO:0000256" key="9">
    <source>
        <dbReference type="PIRSR" id="PIRSR600823-1"/>
    </source>
</evidence>
<dbReference type="PROSITE" id="PS50873">
    <property type="entry name" value="PEROXIDASE_4"/>
    <property type="match status" value="1"/>
</dbReference>
<evidence type="ECO:0000256" key="2">
    <source>
        <dbReference type="ARBA" id="ARBA00001970"/>
    </source>
</evidence>
<organism evidence="15 16">
    <name type="scientific">Genlisea aurea</name>
    <dbReference type="NCBI Taxonomy" id="192259"/>
    <lineage>
        <taxon>Eukaryota</taxon>
        <taxon>Viridiplantae</taxon>
        <taxon>Streptophyta</taxon>
        <taxon>Embryophyta</taxon>
        <taxon>Tracheophyta</taxon>
        <taxon>Spermatophyta</taxon>
        <taxon>Magnoliopsida</taxon>
        <taxon>eudicotyledons</taxon>
        <taxon>Gunneridae</taxon>
        <taxon>Pentapetalae</taxon>
        <taxon>asterids</taxon>
        <taxon>lamiids</taxon>
        <taxon>Lamiales</taxon>
        <taxon>Lentibulariaceae</taxon>
        <taxon>Genlisea</taxon>
    </lineage>
</organism>
<feature type="non-terminal residue" evidence="15">
    <location>
        <position position="1"/>
    </location>
</feature>
<feature type="site" description="Transition state stabilizer" evidence="11">
    <location>
        <position position="38"/>
    </location>
</feature>
<dbReference type="InterPro" id="IPR002016">
    <property type="entry name" value="Haem_peroxidase"/>
</dbReference>
<evidence type="ECO:0000256" key="4">
    <source>
        <dbReference type="ARBA" id="ARBA00022559"/>
    </source>
</evidence>
<feature type="domain" description="Plant heme peroxidase family profile" evidence="14">
    <location>
        <begin position="1"/>
        <end position="109"/>
    </location>
</feature>
<reference evidence="15 16" key="1">
    <citation type="journal article" date="2013" name="BMC Genomics">
        <title>The miniature genome of a carnivorous plant Genlisea aurea contains a low number of genes and short non-coding sequences.</title>
        <authorList>
            <person name="Leushkin E.V."/>
            <person name="Sutormin R.A."/>
            <person name="Nabieva E.R."/>
            <person name="Penin A.A."/>
            <person name="Kondrashov A.S."/>
            <person name="Logacheva M.D."/>
        </authorList>
    </citation>
    <scope>NUCLEOTIDE SEQUENCE [LARGE SCALE GENOMIC DNA]</scope>
</reference>
<feature type="binding site" evidence="10">
    <location>
        <position position="52"/>
    </location>
    <ligand>
        <name>Ca(2+)</name>
        <dbReference type="ChEBI" id="CHEBI:29108"/>
        <label>1</label>
    </ligand>
</feature>
<evidence type="ECO:0000259" key="14">
    <source>
        <dbReference type="PROSITE" id="PS50873"/>
    </source>
</evidence>
<sequence length="109" mass="11726">QLEVGFYAAKCPTAESIVGGVVREAAVADDNNLAVLLRLHFHDCFVHGCDGSILIDRGQENDEKRAFGHLGVRGFDIIEKAKAELERVCPGIVSCADIVAMAARDAVFL</sequence>
<feature type="binding site" evidence="10">
    <location>
        <position position="63"/>
    </location>
    <ligand>
        <name>Ca(2+)</name>
        <dbReference type="ChEBI" id="CHEBI:29108"/>
        <label>1</label>
    </ligand>
</feature>
<dbReference type="EC" id="1.11.1.7" evidence="3"/>
<keyword evidence="16" id="KW-1185">Reference proteome</keyword>
<keyword evidence="6 10" id="KW-0479">Metal-binding</keyword>
<evidence type="ECO:0000256" key="8">
    <source>
        <dbReference type="ARBA" id="ARBA00023004"/>
    </source>
</evidence>
<dbReference type="GO" id="GO:0006979">
    <property type="term" value="P:response to oxidative stress"/>
    <property type="evidence" value="ECO:0007669"/>
    <property type="project" value="InterPro"/>
</dbReference>
<evidence type="ECO:0000256" key="3">
    <source>
        <dbReference type="ARBA" id="ARBA00012313"/>
    </source>
</evidence>
<evidence type="ECO:0000256" key="6">
    <source>
        <dbReference type="ARBA" id="ARBA00022723"/>
    </source>
</evidence>
<dbReference type="GO" id="GO:0140825">
    <property type="term" value="F:lactoperoxidase activity"/>
    <property type="evidence" value="ECO:0007669"/>
    <property type="project" value="UniProtKB-EC"/>
</dbReference>
<feature type="binding site" evidence="10">
    <location>
        <position position="50"/>
    </location>
    <ligand>
        <name>Ca(2+)</name>
        <dbReference type="ChEBI" id="CHEBI:29108"/>
        <label>1</label>
    </ligand>
</feature>
<keyword evidence="4" id="KW-0575">Peroxidase</keyword>
<dbReference type="SUPFAM" id="SSF48113">
    <property type="entry name" value="Heme-dependent peroxidases"/>
    <property type="match status" value="1"/>
</dbReference>
<dbReference type="PRINTS" id="PR00458">
    <property type="entry name" value="PEROXIDASE"/>
</dbReference>
<evidence type="ECO:0000256" key="10">
    <source>
        <dbReference type="PIRSR" id="PIRSR600823-3"/>
    </source>
</evidence>
<comment type="cofactor">
    <cofactor evidence="2">
        <name>heme b</name>
        <dbReference type="ChEBI" id="CHEBI:60344"/>
    </cofactor>
</comment>
<dbReference type="PANTHER" id="PTHR31235">
    <property type="entry name" value="PEROXIDASE 25-RELATED"/>
    <property type="match status" value="1"/>
</dbReference>
<feature type="binding site" evidence="10">
    <location>
        <position position="46"/>
    </location>
    <ligand>
        <name>Ca(2+)</name>
        <dbReference type="ChEBI" id="CHEBI:29108"/>
        <label>1</label>
    </ligand>
</feature>
<keyword evidence="8" id="KW-0408">Iron</keyword>
<feature type="disulfide bond" evidence="12">
    <location>
        <begin position="44"/>
        <end position="49"/>
    </location>
</feature>
<dbReference type="InterPro" id="IPR000823">
    <property type="entry name" value="Peroxidase_pln"/>
</dbReference>
<comment type="similarity">
    <text evidence="13">Belongs to the peroxidase family.</text>
</comment>
<keyword evidence="7" id="KW-0560">Oxidoreductase</keyword>
<evidence type="ECO:0000256" key="11">
    <source>
        <dbReference type="PIRSR" id="PIRSR600823-4"/>
    </source>
</evidence>
<feature type="disulfide bond" evidence="12">
    <location>
        <begin position="11"/>
        <end position="89"/>
    </location>
</feature>
<dbReference type="GO" id="GO:0046872">
    <property type="term" value="F:metal ion binding"/>
    <property type="evidence" value="ECO:0007669"/>
    <property type="project" value="UniProtKB-KW"/>
</dbReference>
<accession>S8C5Z7</accession>
<name>S8C5Z7_9LAMI</name>
<feature type="binding site" evidence="10">
    <location>
        <position position="48"/>
    </location>
    <ligand>
        <name>Ca(2+)</name>
        <dbReference type="ChEBI" id="CHEBI:29108"/>
        <label>1</label>
    </ligand>
</feature>
<dbReference type="EMBL" id="AUSU01006342">
    <property type="protein sequence ID" value="EPS62169.1"/>
    <property type="molecule type" value="Genomic_DNA"/>
</dbReference>
<protein>
    <recommendedName>
        <fullName evidence="3">peroxidase</fullName>
        <ecNumber evidence="3">1.11.1.7</ecNumber>
    </recommendedName>
</protein>
<evidence type="ECO:0000256" key="7">
    <source>
        <dbReference type="ARBA" id="ARBA00023002"/>
    </source>
</evidence>
<dbReference type="PRINTS" id="PR00461">
    <property type="entry name" value="PLPEROXIDASE"/>
</dbReference>
<dbReference type="Pfam" id="PF00141">
    <property type="entry name" value="peroxidase"/>
    <property type="match status" value="1"/>
</dbReference>
<proteinExistence type="inferred from homology"/>
<comment type="caution">
    <text evidence="15">The sequence shown here is derived from an EMBL/GenBank/DDBJ whole genome shotgun (WGS) entry which is preliminary data.</text>
</comment>
<comment type="cofactor">
    <cofactor evidence="10">
        <name>Ca(2+)</name>
        <dbReference type="ChEBI" id="CHEBI:29108"/>
    </cofactor>
    <text evidence="10">Binds 2 calcium ions per subunit.</text>
</comment>
<dbReference type="GO" id="GO:0020037">
    <property type="term" value="F:heme binding"/>
    <property type="evidence" value="ECO:0007669"/>
    <property type="project" value="InterPro"/>
</dbReference>
<feature type="non-terminal residue" evidence="15">
    <location>
        <position position="109"/>
    </location>
</feature>
<evidence type="ECO:0000256" key="13">
    <source>
        <dbReference type="RuleBase" id="RU004241"/>
    </source>
</evidence>
<dbReference type="Proteomes" id="UP000015453">
    <property type="component" value="Unassembled WGS sequence"/>
</dbReference>
<evidence type="ECO:0000256" key="1">
    <source>
        <dbReference type="ARBA" id="ARBA00000189"/>
    </source>
</evidence>